<evidence type="ECO:0000259" key="6">
    <source>
        <dbReference type="Pfam" id="PF00291"/>
    </source>
</evidence>
<dbReference type="PANTHER" id="PTHR43515">
    <property type="entry name" value="THREONINE SYNTHASE-LIKE 1"/>
    <property type="match status" value="1"/>
</dbReference>
<dbReference type="Pfam" id="PF00291">
    <property type="entry name" value="PALP"/>
    <property type="match status" value="1"/>
</dbReference>
<evidence type="ECO:0000313" key="9">
    <source>
        <dbReference type="Proteomes" id="UP000317863"/>
    </source>
</evidence>
<evidence type="ECO:0000256" key="4">
    <source>
        <dbReference type="NCBIfam" id="TIGR00260"/>
    </source>
</evidence>
<evidence type="ECO:0000256" key="5">
    <source>
        <dbReference type="PIRSR" id="PIRSR604450-51"/>
    </source>
</evidence>
<dbReference type="EMBL" id="SGJB01000020">
    <property type="protein sequence ID" value="TQQ83889.1"/>
    <property type="molecule type" value="Genomic_DNA"/>
</dbReference>
<accession>A0A544QT71</accession>
<dbReference type="AlphaFoldDB" id="A0A544QT71"/>
<dbReference type="Gene3D" id="3.90.1380.10">
    <property type="entry name" value="Threonine synthase, N-terminal domain"/>
    <property type="match status" value="1"/>
</dbReference>
<reference evidence="8 9" key="1">
    <citation type="submission" date="2019-02" db="EMBL/GenBank/DDBJ databases">
        <title>Peptostreptococcaceae bacterium ZHW00191 nov., a new bacterium isolated from the human gut.</title>
        <authorList>
            <person name="Zhou H.-W."/>
            <person name="Chen X.-J."/>
        </authorList>
    </citation>
    <scope>NUCLEOTIDE SEQUENCE [LARGE SCALE GENOMIC DNA]</scope>
    <source>
        <strain evidence="8 9">ZHW00191</strain>
    </source>
</reference>
<keyword evidence="9" id="KW-1185">Reference proteome</keyword>
<dbReference type="GO" id="GO:0009088">
    <property type="term" value="P:threonine biosynthetic process"/>
    <property type="evidence" value="ECO:0007669"/>
    <property type="project" value="UniProtKB-UniRule"/>
</dbReference>
<dbReference type="SUPFAM" id="SSF53686">
    <property type="entry name" value="Tryptophan synthase beta subunit-like PLP-dependent enzymes"/>
    <property type="match status" value="1"/>
</dbReference>
<dbReference type="PANTHER" id="PTHR43515:SF1">
    <property type="entry name" value="THREONINE SYNTHASE-LIKE 1"/>
    <property type="match status" value="1"/>
</dbReference>
<organism evidence="8 9">
    <name type="scientific">Peptacetobacter hominis</name>
    <dbReference type="NCBI Taxonomy" id="2743610"/>
    <lineage>
        <taxon>Bacteria</taxon>
        <taxon>Bacillati</taxon>
        <taxon>Bacillota</taxon>
        <taxon>Clostridia</taxon>
        <taxon>Peptostreptococcales</taxon>
        <taxon>Peptostreptococcaceae</taxon>
        <taxon>Peptacetobacter</taxon>
    </lineage>
</organism>
<feature type="domain" description="Threonine synthase N-terminal" evidence="7">
    <location>
        <begin position="2"/>
        <end position="78"/>
    </location>
</feature>
<dbReference type="CDD" id="cd01560">
    <property type="entry name" value="Thr-synth_2"/>
    <property type="match status" value="1"/>
</dbReference>
<name>A0A544QT71_9FIRM</name>
<evidence type="ECO:0000259" key="7">
    <source>
        <dbReference type="Pfam" id="PF14821"/>
    </source>
</evidence>
<feature type="domain" description="Tryptophan synthase beta chain-like PALP" evidence="6">
    <location>
        <begin position="99"/>
        <end position="343"/>
    </location>
</feature>
<dbReference type="EC" id="4.2.3.1" evidence="4"/>
<comment type="cofactor">
    <cofactor evidence="1 5">
        <name>pyridoxal 5'-phosphate</name>
        <dbReference type="ChEBI" id="CHEBI:597326"/>
    </cofactor>
</comment>
<protein>
    <recommendedName>
        <fullName evidence="4">Threonine synthase</fullName>
        <ecNumber evidence="4">4.2.3.1</ecNumber>
    </recommendedName>
</protein>
<dbReference type="GO" id="GO:0004795">
    <property type="term" value="F:threonine synthase activity"/>
    <property type="evidence" value="ECO:0007669"/>
    <property type="project" value="UniProtKB-UniRule"/>
</dbReference>
<keyword evidence="3 5" id="KW-0663">Pyridoxal phosphate</keyword>
<feature type="modified residue" description="N6-(pyridoxal phosphate)lysine" evidence="5">
    <location>
        <position position="110"/>
    </location>
</feature>
<dbReference type="Pfam" id="PF24857">
    <property type="entry name" value="THR4_C"/>
    <property type="match status" value="1"/>
</dbReference>
<dbReference type="Proteomes" id="UP000317863">
    <property type="component" value="Unassembled WGS sequence"/>
</dbReference>
<dbReference type="InterPro" id="IPR029144">
    <property type="entry name" value="Thr_synth_N"/>
</dbReference>
<proteinExistence type="inferred from homology"/>
<keyword evidence="8" id="KW-0456">Lyase</keyword>
<sequence length="499" mass="56165">MKYTSTRNNKISINASEAILKGLSEDGGLFVPIEYPDIYNSLNDIKEMNYTDLSTFILKYFIPEFTETEIHNCAINAYKNNFNCTNCVEVRNFNDISFLELFHGPTLAFKDMALTIMPHFMNQSKETCKFSSDIAILTATSGDTGKAALEGFKNIDGIKIAVFFPENGVSEIQKLQMRTQTGNNVYVSGIYGNFDDAQNAVKTIFSDRNYNKYLNSSGTYLSSANSINLGRLLPQIIYYIYSYAELLRKNIINCGEKINFVVPTGNFGDILAGYYAKKMGLPINKLICASNDNNVLYDFFNTGIYDKNRDLILTESPSMDILISSNLERLLFDIYDGDSEKVSDLINSLYSNGKYSIPEYIQKKLNCFKAEYADSSDVKKSIYDVYAKYGYVIDTHTAVAYSCYQKYIKNSNDDTKAIILSTASPYKFASSVVSALGYNPSKNEFDDIDLISKISNSEIPESIQKLKTADIIHKDIYSKHNIKDAVSKFLDIRNGGDLI</sequence>
<dbReference type="Gene3D" id="3.40.50.1100">
    <property type="match status" value="2"/>
</dbReference>
<evidence type="ECO:0000313" key="8">
    <source>
        <dbReference type="EMBL" id="TQQ83889.1"/>
    </source>
</evidence>
<dbReference type="RefSeq" id="WP_142536649.1">
    <property type="nucleotide sequence ID" value="NZ_SGJB01000020.1"/>
</dbReference>
<dbReference type="OrthoDB" id="9763107at2"/>
<gene>
    <name evidence="8" type="ORF">EXD82_09340</name>
</gene>
<comment type="caution">
    <text evidence="8">The sequence shown here is derived from an EMBL/GenBank/DDBJ whole genome shotgun (WGS) entry which is preliminary data.</text>
</comment>
<dbReference type="NCBIfam" id="TIGR00260">
    <property type="entry name" value="thrC"/>
    <property type="match status" value="1"/>
</dbReference>
<dbReference type="Pfam" id="PF14821">
    <property type="entry name" value="Thr_synth_N"/>
    <property type="match status" value="1"/>
</dbReference>
<dbReference type="GO" id="GO:0005737">
    <property type="term" value="C:cytoplasm"/>
    <property type="evidence" value="ECO:0007669"/>
    <property type="project" value="TreeGrafter"/>
</dbReference>
<evidence type="ECO:0000256" key="1">
    <source>
        <dbReference type="ARBA" id="ARBA00001933"/>
    </source>
</evidence>
<dbReference type="InterPro" id="IPR037158">
    <property type="entry name" value="Thr_synth_N_sf"/>
</dbReference>
<dbReference type="InterPro" id="IPR001926">
    <property type="entry name" value="TrpB-like_PALP"/>
</dbReference>
<dbReference type="InterPro" id="IPR004450">
    <property type="entry name" value="Thr_synthase-like"/>
</dbReference>
<evidence type="ECO:0000256" key="3">
    <source>
        <dbReference type="ARBA" id="ARBA00022898"/>
    </source>
</evidence>
<comment type="similarity">
    <text evidence="2">Belongs to the threonine synthase family.</text>
</comment>
<evidence type="ECO:0000256" key="2">
    <source>
        <dbReference type="ARBA" id="ARBA00005517"/>
    </source>
</evidence>
<dbReference type="InterPro" id="IPR036052">
    <property type="entry name" value="TrpB-like_PALP_sf"/>
</dbReference>